<dbReference type="SUPFAM" id="SSF159245">
    <property type="entry name" value="AttH-like"/>
    <property type="match status" value="1"/>
</dbReference>
<evidence type="ECO:0000313" key="1">
    <source>
        <dbReference type="EMBL" id="GJE76028.1"/>
    </source>
</evidence>
<accession>A0ABQ4UXA2</accession>
<comment type="caution">
    <text evidence="1">The sequence shown here is derived from an EMBL/GenBank/DDBJ whole genome shotgun (WGS) entry which is preliminary data.</text>
</comment>
<evidence type="ECO:0000313" key="2">
    <source>
        <dbReference type="Proteomes" id="UP001055093"/>
    </source>
</evidence>
<organism evidence="1 2">
    <name type="scientific">Methylorubrum suomiense</name>
    <dbReference type="NCBI Taxonomy" id="144191"/>
    <lineage>
        <taxon>Bacteria</taxon>
        <taxon>Pseudomonadati</taxon>
        <taxon>Pseudomonadota</taxon>
        <taxon>Alphaproteobacteria</taxon>
        <taxon>Hyphomicrobiales</taxon>
        <taxon>Methylobacteriaceae</taxon>
        <taxon>Methylorubrum</taxon>
    </lineage>
</organism>
<reference evidence="1" key="2">
    <citation type="submission" date="2021-08" db="EMBL/GenBank/DDBJ databases">
        <authorList>
            <person name="Tani A."/>
            <person name="Ola A."/>
            <person name="Ogura Y."/>
            <person name="Katsura K."/>
            <person name="Hayashi T."/>
        </authorList>
    </citation>
    <scope>NUCLEOTIDE SEQUENCE</scope>
    <source>
        <strain evidence="1">DSM 14458</strain>
    </source>
</reference>
<proteinExistence type="predicted"/>
<sequence>MARGGYVWWYVDALSDDGRNGLTIIAFIGSVFSPYYVWDARQDPFAHCAINVVLYGADKRFAMTERNARSLARDAASIAIGPSSLRWDGSVLTIHLDERSAPIPRALRGTVRVRPQAITAQPFTLDSQGLHRWWPMAPSCEVEAAFTAPDLAWRGSGYLDTNDGDGRLEDAFTDWTWCRASMKRGSAILYDVRRKDGSSQNLTLRFDGDGRRREMPAPLAAALPRTNFWKMPRSTRSDDGQARVVETFEDTPFYARSLLASTLDGEQVRPVHESLSLGRFRHPAVQFMLPFRMPRRIA</sequence>
<dbReference type="Proteomes" id="UP001055093">
    <property type="component" value="Unassembled WGS sequence"/>
</dbReference>
<protein>
    <submittedName>
        <fullName evidence="1">Acyclic carotenoid 1,2-hydratase</fullName>
    </submittedName>
</protein>
<gene>
    <name evidence="1" type="primary">crtC</name>
    <name evidence="1" type="ORF">BGCPKDLD_2619</name>
</gene>
<dbReference type="CDD" id="cd21471">
    <property type="entry name" value="CrtC-like"/>
    <property type="match status" value="1"/>
</dbReference>
<reference evidence="1" key="1">
    <citation type="journal article" date="2021" name="Front. Microbiol.">
        <title>Comprehensive Comparative Genomics and Phenotyping of Methylobacterium Species.</title>
        <authorList>
            <person name="Alessa O."/>
            <person name="Ogura Y."/>
            <person name="Fujitani Y."/>
            <person name="Takami H."/>
            <person name="Hayashi T."/>
            <person name="Sahin N."/>
            <person name="Tani A."/>
        </authorList>
    </citation>
    <scope>NUCLEOTIDE SEQUENCE</scope>
    <source>
        <strain evidence="1">DSM 14458</strain>
    </source>
</reference>
<dbReference type="EMBL" id="BPRE01000007">
    <property type="protein sequence ID" value="GJE76028.1"/>
    <property type="molecule type" value="Genomic_DNA"/>
</dbReference>
<keyword evidence="2" id="KW-1185">Reference proteome</keyword>
<name>A0ABQ4UXA2_9HYPH</name>
<dbReference type="RefSeq" id="WP_171015447.1">
    <property type="nucleotide sequence ID" value="NZ_BPRE01000007.1"/>
</dbReference>